<dbReference type="GO" id="GO:0005524">
    <property type="term" value="F:ATP binding"/>
    <property type="evidence" value="ECO:0007669"/>
    <property type="project" value="UniProtKB-UniRule"/>
</dbReference>
<dbReference type="EMBL" id="FNGO01000003">
    <property type="protein sequence ID" value="SDL33292.1"/>
    <property type="molecule type" value="Genomic_DNA"/>
</dbReference>
<feature type="region of interest" description="Disordered" evidence="10">
    <location>
        <begin position="401"/>
        <end position="439"/>
    </location>
</feature>
<dbReference type="InterPro" id="IPR048268">
    <property type="entry name" value="Arginosuc_syn_C"/>
</dbReference>
<keyword evidence="7 9" id="KW-0547">Nucleotide-binding</keyword>
<dbReference type="CDD" id="cd01999">
    <property type="entry name" value="ASS"/>
    <property type="match status" value="1"/>
</dbReference>
<reference evidence="13 14" key="1">
    <citation type="submission" date="2016-10" db="EMBL/GenBank/DDBJ databases">
        <authorList>
            <person name="de Groot N.N."/>
        </authorList>
    </citation>
    <scope>NUCLEOTIDE SEQUENCE [LARGE SCALE GENOMIC DNA]</scope>
    <source>
        <strain evidence="13 14">SLAS-1</strain>
    </source>
</reference>
<evidence type="ECO:0000259" key="12">
    <source>
        <dbReference type="Pfam" id="PF20979"/>
    </source>
</evidence>
<evidence type="ECO:0000256" key="4">
    <source>
        <dbReference type="ARBA" id="ARBA00022571"/>
    </source>
</evidence>
<feature type="binding site" evidence="9">
    <location>
        <begin position="12"/>
        <end position="20"/>
    </location>
    <ligand>
        <name>ATP</name>
        <dbReference type="ChEBI" id="CHEBI:30616"/>
    </ligand>
</feature>
<dbReference type="Pfam" id="PF20979">
    <property type="entry name" value="Arginosuc_syn_C"/>
    <property type="match status" value="1"/>
</dbReference>
<dbReference type="FunFam" id="3.90.1260.10:FF:000007">
    <property type="entry name" value="Argininosuccinate synthase"/>
    <property type="match status" value="1"/>
</dbReference>
<dbReference type="FunFam" id="3.40.50.620:FF:000019">
    <property type="entry name" value="Argininosuccinate synthase"/>
    <property type="match status" value="1"/>
</dbReference>
<dbReference type="STRING" id="321763.SAMN04488692_103156"/>
<dbReference type="GO" id="GO:0005737">
    <property type="term" value="C:cytoplasm"/>
    <property type="evidence" value="ECO:0007669"/>
    <property type="project" value="UniProtKB-SubCell"/>
</dbReference>
<feature type="binding site" evidence="9">
    <location>
        <position position="127"/>
    </location>
    <ligand>
        <name>L-citrulline</name>
        <dbReference type="ChEBI" id="CHEBI:57743"/>
    </ligand>
</feature>
<comment type="caution">
    <text evidence="9">Lacks conserved residue(s) required for the propagation of feature annotation.</text>
</comment>
<evidence type="ECO:0000256" key="8">
    <source>
        <dbReference type="ARBA" id="ARBA00022840"/>
    </source>
</evidence>
<dbReference type="InterPro" id="IPR023434">
    <property type="entry name" value="Arginosuc_synth_type_1_subfam"/>
</dbReference>
<feature type="compositionally biased region" description="Acidic residues" evidence="10">
    <location>
        <begin position="413"/>
        <end position="425"/>
    </location>
</feature>
<feature type="binding site" evidence="9">
    <location>
        <position position="131"/>
    </location>
    <ligand>
        <name>L-citrulline</name>
        <dbReference type="ChEBI" id="CHEBI:57743"/>
    </ligand>
</feature>
<dbReference type="PROSITE" id="PS00564">
    <property type="entry name" value="ARGININOSUCCIN_SYN_1"/>
    <property type="match status" value="1"/>
</dbReference>
<comment type="subcellular location">
    <subcellularLocation>
        <location evidence="9">Cytoplasm</location>
    </subcellularLocation>
</comment>
<evidence type="ECO:0000256" key="9">
    <source>
        <dbReference type="HAMAP-Rule" id="MF_00005"/>
    </source>
</evidence>
<protein>
    <recommendedName>
        <fullName evidence="3 9">Argininosuccinate synthase</fullName>
        <ecNumber evidence="3 9">6.3.4.5</ecNumber>
    </recommendedName>
    <alternativeName>
        <fullName evidence="9">Citrulline--aspartate ligase</fullName>
    </alternativeName>
</protein>
<feature type="domain" description="Arginosuccinate synthase-like N-terminal" evidence="11">
    <location>
        <begin position="9"/>
        <end position="170"/>
    </location>
</feature>
<comment type="similarity">
    <text evidence="9">Belongs to the argininosuccinate synthase family. Type 1 subfamily.</text>
</comment>
<dbReference type="NCBIfam" id="NF001770">
    <property type="entry name" value="PRK00509.1"/>
    <property type="match status" value="1"/>
</dbReference>
<dbReference type="SUPFAM" id="SSF69864">
    <property type="entry name" value="Argininosuccinate synthetase, C-terminal domain"/>
    <property type="match status" value="1"/>
</dbReference>
<dbReference type="GO" id="GO:0000053">
    <property type="term" value="P:argininosuccinate metabolic process"/>
    <property type="evidence" value="ECO:0007669"/>
    <property type="project" value="TreeGrafter"/>
</dbReference>
<feature type="binding site" evidence="9">
    <location>
        <position position="277"/>
    </location>
    <ligand>
        <name>L-citrulline</name>
        <dbReference type="ChEBI" id="CHEBI:57743"/>
    </ligand>
</feature>
<dbReference type="GO" id="GO:0000050">
    <property type="term" value="P:urea cycle"/>
    <property type="evidence" value="ECO:0007669"/>
    <property type="project" value="TreeGrafter"/>
</dbReference>
<evidence type="ECO:0000256" key="5">
    <source>
        <dbReference type="ARBA" id="ARBA00022598"/>
    </source>
</evidence>
<comment type="catalytic activity">
    <reaction evidence="9">
        <text>L-citrulline + L-aspartate + ATP = 2-(N(omega)-L-arginino)succinate + AMP + diphosphate + H(+)</text>
        <dbReference type="Rhea" id="RHEA:10932"/>
        <dbReference type="ChEBI" id="CHEBI:15378"/>
        <dbReference type="ChEBI" id="CHEBI:29991"/>
        <dbReference type="ChEBI" id="CHEBI:30616"/>
        <dbReference type="ChEBI" id="CHEBI:33019"/>
        <dbReference type="ChEBI" id="CHEBI:57472"/>
        <dbReference type="ChEBI" id="CHEBI:57743"/>
        <dbReference type="ChEBI" id="CHEBI:456215"/>
        <dbReference type="EC" id="6.3.4.5"/>
    </reaction>
</comment>
<feature type="binding site" evidence="9">
    <location>
        <position position="39"/>
    </location>
    <ligand>
        <name>ATP</name>
        <dbReference type="ChEBI" id="CHEBI:30616"/>
    </ligand>
</feature>
<evidence type="ECO:0000256" key="3">
    <source>
        <dbReference type="ARBA" id="ARBA00012286"/>
    </source>
</evidence>
<gene>
    <name evidence="9" type="primary">argG</name>
    <name evidence="13" type="ORF">SAMN04488692_103156</name>
</gene>
<feature type="binding site" evidence="9">
    <location>
        <position position="128"/>
    </location>
    <ligand>
        <name>L-aspartate</name>
        <dbReference type="ChEBI" id="CHEBI:29991"/>
    </ligand>
</feature>
<feature type="binding site" evidence="9">
    <location>
        <position position="265"/>
    </location>
    <ligand>
        <name>L-citrulline</name>
        <dbReference type="ChEBI" id="CHEBI:57743"/>
    </ligand>
</feature>
<dbReference type="PANTHER" id="PTHR11587">
    <property type="entry name" value="ARGININOSUCCINATE SYNTHASE"/>
    <property type="match status" value="1"/>
</dbReference>
<dbReference type="PANTHER" id="PTHR11587:SF2">
    <property type="entry name" value="ARGININOSUCCINATE SYNTHASE"/>
    <property type="match status" value="1"/>
</dbReference>
<dbReference type="InterPro" id="IPR024074">
    <property type="entry name" value="AS_cat/multimer_dom_body"/>
</dbReference>
<evidence type="ECO:0000259" key="11">
    <source>
        <dbReference type="Pfam" id="PF00764"/>
    </source>
</evidence>
<dbReference type="InterPro" id="IPR018223">
    <property type="entry name" value="Arginosuc_synth_CS"/>
</dbReference>
<evidence type="ECO:0000313" key="13">
    <source>
        <dbReference type="EMBL" id="SDL33292.1"/>
    </source>
</evidence>
<feature type="binding site" evidence="9">
    <location>
        <position position="180"/>
    </location>
    <ligand>
        <name>L-citrulline</name>
        <dbReference type="ChEBI" id="CHEBI:57743"/>
    </ligand>
</feature>
<feature type="binding site" evidence="9">
    <location>
        <position position="127"/>
    </location>
    <ligand>
        <name>L-aspartate</name>
        <dbReference type="ChEBI" id="CHEBI:29991"/>
    </ligand>
</feature>
<dbReference type="EC" id="6.3.4.5" evidence="3 9"/>
<organism evidence="13 14">
    <name type="scientific">Halarsenatibacter silvermanii</name>
    <dbReference type="NCBI Taxonomy" id="321763"/>
    <lineage>
        <taxon>Bacteria</taxon>
        <taxon>Bacillati</taxon>
        <taxon>Bacillota</taxon>
        <taxon>Clostridia</taxon>
        <taxon>Halanaerobiales</taxon>
        <taxon>Halarsenatibacteraceae</taxon>
        <taxon>Halarsenatibacter</taxon>
    </lineage>
</organism>
<feature type="binding site" evidence="9">
    <location>
        <position position="91"/>
    </location>
    <ligand>
        <name>L-citrulline</name>
        <dbReference type="ChEBI" id="CHEBI:57743"/>
    </ligand>
</feature>
<dbReference type="SUPFAM" id="SSF52402">
    <property type="entry name" value="Adenine nucleotide alpha hydrolases-like"/>
    <property type="match status" value="1"/>
</dbReference>
<proteinExistence type="inferred from homology"/>
<keyword evidence="5 9" id="KW-0436">Ligase</keyword>
<dbReference type="InterPro" id="IPR048267">
    <property type="entry name" value="Arginosuc_syn_N"/>
</dbReference>
<dbReference type="InterPro" id="IPR001518">
    <property type="entry name" value="Arginosuc_synth"/>
</dbReference>
<accession>A0A1G9J7K9</accession>
<keyword evidence="9" id="KW-0963">Cytoplasm</keyword>
<keyword evidence="4 9" id="KW-0055">Arginine biosynthesis</keyword>
<dbReference type="Gene3D" id="1.20.5.470">
    <property type="entry name" value="Single helix bin"/>
    <property type="match status" value="1"/>
</dbReference>
<evidence type="ECO:0000256" key="2">
    <source>
        <dbReference type="ARBA" id="ARBA00011881"/>
    </source>
</evidence>
<feature type="binding site" evidence="9">
    <location>
        <position position="121"/>
    </location>
    <ligand>
        <name>ATP</name>
        <dbReference type="ChEBI" id="CHEBI:30616"/>
    </ligand>
</feature>
<feature type="binding site" evidence="9">
    <location>
        <position position="189"/>
    </location>
    <ligand>
        <name>L-citrulline</name>
        <dbReference type="ChEBI" id="CHEBI:57743"/>
    </ligand>
</feature>
<dbReference type="GO" id="GO:0006526">
    <property type="term" value="P:L-arginine biosynthetic process"/>
    <property type="evidence" value="ECO:0007669"/>
    <property type="project" value="UniProtKB-UniRule"/>
</dbReference>
<feature type="binding site" evidence="9">
    <location>
        <position position="123"/>
    </location>
    <ligand>
        <name>L-aspartate</name>
        <dbReference type="ChEBI" id="CHEBI:29991"/>
    </ligand>
</feature>
<evidence type="ECO:0000256" key="1">
    <source>
        <dbReference type="ARBA" id="ARBA00004967"/>
    </source>
</evidence>
<dbReference type="InterPro" id="IPR014729">
    <property type="entry name" value="Rossmann-like_a/b/a_fold"/>
</dbReference>
<dbReference type="OrthoDB" id="9801641at2"/>
<keyword evidence="6 9" id="KW-0028">Amino-acid biosynthesis</keyword>
<keyword evidence="8 9" id="KW-0067">ATP-binding</keyword>
<comment type="pathway">
    <text evidence="1 9">Amino-acid biosynthesis; L-arginine biosynthesis; L-arginine from L-ornithine and carbamoyl phosphate: step 2/3.</text>
</comment>
<dbReference type="GO" id="GO:0004055">
    <property type="term" value="F:argininosuccinate synthase activity"/>
    <property type="evidence" value="ECO:0007669"/>
    <property type="project" value="UniProtKB-UniRule"/>
</dbReference>
<dbReference type="Gene3D" id="3.40.50.620">
    <property type="entry name" value="HUPs"/>
    <property type="match status" value="1"/>
</dbReference>
<dbReference type="Pfam" id="PF00764">
    <property type="entry name" value="Arginosuc_synth"/>
    <property type="match status" value="1"/>
</dbReference>
<dbReference type="Gene3D" id="3.90.1260.10">
    <property type="entry name" value="Argininosuccinate synthetase, chain A, domain 2"/>
    <property type="match status" value="1"/>
</dbReference>
<dbReference type="HAMAP" id="MF_00005">
    <property type="entry name" value="Arg_succ_synth_type1"/>
    <property type="match status" value="1"/>
</dbReference>
<dbReference type="NCBIfam" id="TIGR00032">
    <property type="entry name" value="argG"/>
    <property type="match status" value="1"/>
</dbReference>
<sequence>MMNENIESILLAYSGGLDTSVSIKWLQEKYGAEIITFTADLGQDDIEPEKLKQKAYNTGASKVIIADLKEKFIENQIFAALQAEARYENKYPLATALARPVIAEEMVKVAKELDIDALAHGCTGKGNDQVRFETAFSALAPELEIIAPLRDWGFTTREEELEYAQKHDIPVKVTKESPYSIDENLWGISVECGPLEDPWNEPPADAYQWTNDPEKAPEKPCILEIKFEEGVPVAIDGEEYSSVELVEKLNELGGKHGVGRVDMVENRLVGIKSREIYEAPAAEILLKAHKNLSEMVLDRESSHFLDRVSPKYSELVYNGLWHSPLRQALQNFLASFQPQLVGTVRMKLHKGSITVTGRKSSKSLYDLGLASYDEKDNFDHSAAAGFIKLWSLPLQVVKQQENEENGELKDDTYDVLEDGGAESEGESTGLDAAVKSLAQ</sequence>
<dbReference type="Proteomes" id="UP000199476">
    <property type="component" value="Unassembled WGS sequence"/>
</dbReference>
<dbReference type="PROSITE" id="PS00565">
    <property type="entry name" value="ARGININOSUCCIN_SYN_2"/>
    <property type="match status" value="1"/>
</dbReference>
<evidence type="ECO:0000256" key="7">
    <source>
        <dbReference type="ARBA" id="ARBA00022741"/>
    </source>
</evidence>
<name>A0A1G9J7K9_9FIRM</name>
<evidence type="ECO:0000256" key="10">
    <source>
        <dbReference type="SAM" id="MobiDB-lite"/>
    </source>
</evidence>
<evidence type="ECO:0000256" key="6">
    <source>
        <dbReference type="ARBA" id="ARBA00022605"/>
    </source>
</evidence>
<dbReference type="UniPathway" id="UPA00068">
    <property type="reaction ID" value="UER00113"/>
</dbReference>
<evidence type="ECO:0000313" key="14">
    <source>
        <dbReference type="Proteomes" id="UP000199476"/>
    </source>
</evidence>
<feature type="domain" description="Arginosuccinate synthase C-terminal" evidence="12">
    <location>
        <begin position="179"/>
        <end position="396"/>
    </location>
</feature>
<keyword evidence="14" id="KW-1185">Reference proteome</keyword>
<comment type="subunit">
    <text evidence="2 9">Homotetramer.</text>
</comment>
<dbReference type="AlphaFoldDB" id="A0A1G9J7K9"/>